<evidence type="ECO:0000256" key="1">
    <source>
        <dbReference type="SAM" id="MobiDB-lite"/>
    </source>
</evidence>
<sequence>MMAASNAAPSIDEVNPIETHVTFNTDVKLLHTMAQKLYSDIETKGSGFIRSPDNLQTIIDSITNIASGMSGEDSFLKHINMLLCELKVLKIVLLKSFGKAEEELKRLSSSLTTKNTTSRIYLDEFLKHFTERESLDEGKVAEVAEHYQAKVEMNVKKLCAFLKENIVEETMETEQKNDDPVSNDSNDATPTESSSSSSGVNKSVPSTIRQARPYKFGMGKSRIIWSHDAVAALVDGVNTFGVGKWKKILQLESASSFPTHTTNTKLYDKWRNLVKYSHVEMKDANFACGTSKNLKRKADLLDLVVLVSDIMDQYEDINSSISTSIANYNVDVLQKVNELILTELTQGHASQQQHEEVKQTEKKEDEKIQEKPLRKDTSWRDMSQASVVDLIIISSYGGELAPSIDVCPKQTDNEMAYSVSGNSILARKELESLIDFYGKNKIIQLREVCPDWTGVQVSRDEQMDRIKRFFVSCQERESELAVLHYTGHGEKGTGNWCFKDGVITFEDIFGFYMDCMRGKRLTVISDCSYAGNWIRDCVKKLDEIGIPSCGHHTREHGILLRIFASCKENEESTFMAYTKEGMGNGKYFSKKLSSGQTSIYGDFREIRCSKADLPCEINSSWNDRFYAKPFVYLVRGKDRGRKAWHYVLVDEDKLESFKSQVASGDIDLSKYGKILHSGWGKDPPKDLVRRMDLKYLPTVDPDE</sequence>
<accession>A0A1X7UX99</accession>
<name>A0A1X7UX99_AMPQE</name>
<dbReference type="AlphaFoldDB" id="A0A1X7UX99"/>
<evidence type="ECO:0008006" key="3">
    <source>
        <dbReference type="Google" id="ProtNLM"/>
    </source>
</evidence>
<feature type="compositionally biased region" description="Polar residues" evidence="1">
    <location>
        <begin position="180"/>
        <end position="192"/>
    </location>
</feature>
<dbReference type="Gene3D" id="1.10.246.220">
    <property type="match status" value="1"/>
</dbReference>
<organism evidence="2">
    <name type="scientific">Amphimedon queenslandica</name>
    <name type="common">Sponge</name>
    <dbReference type="NCBI Taxonomy" id="400682"/>
    <lineage>
        <taxon>Eukaryota</taxon>
        <taxon>Metazoa</taxon>
        <taxon>Porifera</taxon>
        <taxon>Demospongiae</taxon>
        <taxon>Heteroscleromorpha</taxon>
        <taxon>Haplosclerida</taxon>
        <taxon>Niphatidae</taxon>
        <taxon>Amphimedon</taxon>
    </lineage>
</organism>
<dbReference type="CDD" id="cd11660">
    <property type="entry name" value="SANT_TRF"/>
    <property type="match status" value="1"/>
</dbReference>
<dbReference type="SUPFAM" id="SSF46689">
    <property type="entry name" value="Homeodomain-like"/>
    <property type="match status" value="1"/>
</dbReference>
<dbReference type="OrthoDB" id="608866at2759"/>
<dbReference type="InParanoid" id="A0A1X7UX99"/>
<protein>
    <recommendedName>
        <fullName evidence="3">Myb-like domain-containing protein</fullName>
    </recommendedName>
</protein>
<dbReference type="InterPro" id="IPR009057">
    <property type="entry name" value="Homeodomain-like_sf"/>
</dbReference>
<proteinExistence type="predicted"/>
<reference evidence="2" key="1">
    <citation type="submission" date="2017-05" db="UniProtKB">
        <authorList>
            <consortium name="EnsemblMetazoa"/>
        </authorList>
    </citation>
    <scope>IDENTIFICATION</scope>
</reference>
<dbReference type="EnsemblMetazoa" id="Aqu2.1.32144_001">
    <property type="protein sequence ID" value="Aqu2.1.32144_001"/>
    <property type="gene ID" value="Aqu2.1.32144"/>
</dbReference>
<feature type="region of interest" description="Disordered" evidence="1">
    <location>
        <begin position="171"/>
        <end position="205"/>
    </location>
</feature>
<feature type="compositionally biased region" description="Basic and acidic residues" evidence="1">
    <location>
        <begin position="353"/>
        <end position="377"/>
    </location>
</feature>
<feature type="region of interest" description="Disordered" evidence="1">
    <location>
        <begin position="350"/>
        <end position="377"/>
    </location>
</feature>
<evidence type="ECO:0000313" key="2">
    <source>
        <dbReference type="EnsemblMetazoa" id="Aqu2.1.32144_001"/>
    </source>
</evidence>